<keyword evidence="2" id="KW-0131">Cell cycle</keyword>
<evidence type="ECO:0000256" key="1">
    <source>
        <dbReference type="SAM" id="MobiDB-lite"/>
    </source>
</evidence>
<proteinExistence type="predicted"/>
<feature type="region of interest" description="Disordered" evidence="1">
    <location>
        <begin position="269"/>
        <end position="291"/>
    </location>
</feature>
<organism evidence="2 3">
    <name type="scientific">Rhodovulum visakhapatnamense</name>
    <dbReference type="NCBI Taxonomy" id="364297"/>
    <lineage>
        <taxon>Bacteria</taxon>
        <taxon>Pseudomonadati</taxon>
        <taxon>Pseudomonadota</taxon>
        <taxon>Alphaproteobacteria</taxon>
        <taxon>Rhodobacterales</taxon>
        <taxon>Paracoccaceae</taxon>
        <taxon>Rhodovulum</taxon>
    </lineage>
</organism>
<dbReference type="Gene3D" id="3.30.1150.10">
    <property type="match status" value="1"/>
</dbReference>
<protein>
    <submittedName>
        <fullName evidence="2">Cell division and transport-associated protein TolA</fullName>
    </submittedName>
</protein>
<accession>A0A4R8FP61</accession>
<name>A0A4R8FP61_9RHOB</name>
<sequence>MNTGTYISGGAHLGLIAWVMLSGLFDAPPPKPMEVTDVTILSGDEFAALTAPAAAPTPSQEVDAPEAPSLPRSPRPAPAPEARPQRPEPPPPQAAAEPDTAPEALEPPAEADVAETVTAPEAPEIPEAPEAPVTDTAPPRPSTRIAPEPSAPPPEDAVVAEQPSEATRPDPAAERPTPEADEAAPEEAATQTVTEAEERPETGLAMASSPRPRNRPNRPAAPPRETPPPAETAAAPQAPAEPDAPAETASEEDSLADAVAGAVADALSEPAAAPEGTGGAGRAASGPPLTAGERDALRVSVSRCWNVGSLSTEAMQTSVVLGVDMEETGKPNIGSIRMISWTGGSESAARQTYESARRAIVMCGSSGFPLPVEKYDQWRQIEMTFDPGKMRIR</sequence>
<feature type="region of interest" description="Disordered" evidence="1">
    <location>
        <begin position="49"/>
        <end position="257"/>
    </location>
</feature>
<evidence type="ECO:0000313" key="3">
    <source>
        <dbReference type="Proteomes" id="UP000295484"/>
    </source>
</evidence>
<keyword evidence="2" id="KW-0132">Cell division</keyword>
<gene>
    <name evidence="2" type="ORF">EV657_11237</name>
</gene>
<feature type="compositionally biased region" description="Basic and acidic residues" evidence="1">
    <location>
        <begin position="167"/>
        <end position="178"/>
    </location>
</feature>
<dbReference type="AlphaFoldDB" id="A0A4R8FP61"/>
<dbReference type="RefSeq" id="WP_134078008.1">
    <property type="nucleotide sequence ID" value="NZ_SOEB01000012.1"/>
</dbReference>
<dbReference type="SUPFAM" id="SSF74653">
    <property type="entry name" value="TolA/TonB C-terminal domain"/>
    <property type="match status" value="1"/>
</dbReference>
<reference evidence="2 3" key="1">
    <citation type="submission" date="2019-03" db="EMBL/GenBank/DDBJ databases">
        <title>Genomic Encyclopedia of Type Strains, Phase IV (KMG-IV): sequencing the most valuable type-strain genomes for metagenomic binning, comparative biology and taxonomic classification.</title>
        <authorList>
            <person name="Goeker M."/>
        </authorList>
    </citation>
    <scope>NUCLEOTIDE SEQUENCE [LARGE SCALE GENOMIC DNA]</scope>
    <source>
        <strain evidence="2 3">JA181</strain>
    </source>
</reference>
<comment type="caution">
    <text evidence="2">The sequence shown here is derived from an EMBL/GenBank/DDBJ whole genome shotgun (WGS) entry which is preliminary data.</text>
</comment>
<feature type="compositionally biased region" description="Low complexity" evidence="1">
    <location>
        <begin position="231"/>
        <end position="248"/>
    </location>
</feature>
<feature type="compositionally biased region" description="Low complexity" evidence="1">
    <location>
        <begin position="94"/>
        <end position="122"/>
    </location>
</feature>
<feature type="compositionally biased region" description="Low complexity" evidence="1">
    <location>
        <begin position="156"/>
        <end position="166"/>
    </location>
</feature>
<evidence type="ECO:0000313" key="2">
    <source>
        <dbReference type="EMBL" id="TDX28210.1"/>
    </source>
</evidence>
<dbReference type="GO" id="GO:0051301">
    <property type="term" value="P:cell division"/>
    <property type="evidence" value="ECO:0007669"/>
    <property type="project" value="UniProtKB-KW"/>
</dbReference>
<feature type="compositionally biased region" description="Pro residues" evidence="1">
    <location>
        <begin position="219"/>
        <end position="230"/>
    </location>
</feature>
<feature type="compositionally biased region" description="Pro residues" evidence="1">
    <location>
        <begin position="71"/>
        <end position="93"/>
    </location>
</feature>
<dbReference type="EMBL" id="SOEB01000012">
    <property type="protein sequence ID" value="TDX28210.1"/>
    <property type="molecule type" value="Genomic_DNA"/>
</dbReference>
<feature type="compositionally biased region" description="Low complexity" evidence="1">
    <location>
        <begin position="49"/>
        <end position="58"/>
    </location>
</feature>
<dbReference type="Proteomes" id="UP000295484">
    <property type="component" value="Unassembled WGS sequence"/>
</dbReference>